<dbReference type="SUPFAM" id="SSF51215">
    <property type="entry name" value="Regulatory protein AraC"/>
    <property type="match status" value="1"/>
</dbReference>
<dbReference type="SUPFAM" id="SSF46689">
    <property type="entry name" value="Homeodomain-like"/>
    <property type="match status" value="2"/>
</dbReference>
<protein>
    <submittedName>
        <fullName evidence="6">AraC family transcriptional regulator</fullName>
    </submittedName>
</protein>
<dbReference type="Pfam" id="PF12833">
    <property type="entry name" value="HTH_18"/>
    <property type="match status" value="1"/>
</dbReference>
<comment type="caution">
    <text evidence="6">The sequence shown here is derived from an EMBL/GenBank/DDBJ whole genome shotgun (WGS) entry which is preliminary data.</text>
</comment>
<dbReference type="PRINTS" id="PR00032">
    <property type="entry name" value="HTHARAC"/>
</dbReference>
<reference evidence="6 7" key="1">
    <citation type="submission" date="2018-05" db="EMBL/GenBank/DDBJ databases">
        <title>Genomic Encyclopedia of Type Strains, Phase IV (KMG-IV): sequencing the most valuable type-strain genomes for metagenomic binning, comparative biology and taxonomic classification.</title>
        <authorList>
            <person name="Goeker M."/>
        </authorList>
    </citation>
    <scope>NUCLEOTIDE SEQUENCE [LARGE SCALE GENOMIC DNA]</scope>
    <source>
        <strain evidence="6 7">DSM 6462</strain>
    </source>
</reference>
<dbReference type="InterPro" id="IPR050204">
    <property type="entry name" value="AraC_XylS_family_regulators"/>
</dbReference>
<evidence type="ECO:0000256" key="1">
    <source>
        <dbReference type="ARBA" id="ARBA00023015"/>
    </source>
</evidence>
<dbReference type="PROSITE" id="PS00041">
    <property type="entry name" value="HTH_ARAC_FAMILY_1"/>
    <property type="match status" value="1"/>
</dbReference>
<keyword evidence="2" id="KW-0238">DNA-binding</keyword>
<dbReference type="GO" id="GO:0003700">
    <property type="term" value="F:DNA-binding transcription factor activity"/>
    <property type="evidence" value="ECO:0007669"/>
    <property type="project" value="InterPro"/>
</dbReference>
<keyword evidence="1" id="KW-0805">Transcription regulation</keyword>
<sequence>MREPIKVLRGTFGRMSLIRVRRDFVTHAHSEAHVIIWLGGEPGLMTVGGRSACVGPEMAIAINPLEPHSHAFPPAGEPGLFLVFYLDLDWLRAHRPEGAFAFDDPHLPLSGEQRATAARMRLLLEGGEDPGDLSAYEIERFADSLCRPGQAVSAARAFDGRVCDFRIRKAIAMMKHAVGARPSFDDVARSVGMSRPHFFAVFKSQTKLTPNIYLNTLRVEESVRLLQSGEPLTSIAYQVGFTQQSNFSRFFRDHVGVTPTAYRSASQHQQ</sequence>
<dbReference type="OrthoDB" id="8201115at2"/>
<keyword evidence="7" id="KW-1185">Reference proteome</keyword>
<dbReference type="Proteomes" id="UP000248021">
    <property type="component" value="Unassembled WGS sequence"/>
</dbReference>
<dbReference type="EMBL" id="QJJK01000001">
    <property type="protein sequence ID" value="PXW64367.1"/>
    <property type="molecule type" value="Genomic_DNA"/>
</dbReference>
<dbReference type="InterPro" id="IPR009057">
    <property type="entry name" value="Homeodomain-like_sf"/>
</dbReference>
<evidence type="ECO:0000256" key="2">
    <source>
        <dbReference type="ARBA" id="ARBA00023125"/>
    </source>
</evidence>
<dbReference type="GO" id="GO:0043565">
    <property type="term" value="F:sequence-specific DNA binding"/>
    <property type="evidence" value="ECO:0007669"/>
    <property type="project" value="InterPro"/>
</dbReference>
<name>A0A2V3UHT7_9HYPH</name>
<dbReference type="PANTHER" id="PTHR46796">
    <property type="entry name" value="HTH-TYPE TRANSCRIPTIONAL ACTIVATOR RHAS-RELATED"/>
    <property type="match status" value="1"/>
</dbReference>
<gene>
    <name evidence="6" type="ORF">C7450_101122</name>
</gene>
<evidence type="ECO:0000256" key="4">
    <source>
        <dbReference type="ARBA" id="ARBA00023163"/>
    </source>
</evidence>
<dbReference type="RefSeq" id="WP_110372459.1">
    <property type="nucleotide sequence ID" value="NZ_JAHBRY010000001.1"/>
</dbReference>
<feature type="domain" description="HTH araC/xylS-type" evidence="5">
    <location>
        <begin position="168"/>
        <end position="265"/>
    </location>
</feature>
<dbReference type="InterPro" id="IPR020449">
    <property type="entry name" value="Tscrpt_reg_AraC-type_HTH"/>
</dbReference>
<evidence type="ECO:0000259" key="5">
    <source>
        <dbReference type="PROSITE" id="PS01124"/>
    </source>
</evidence>
<dbReference type="PROSITE" id="PS01124">
    <property type="entry name" value="HTH_ARAC_FAMILY_2"/>
    <property type="match status" value="1"/>
</dbReference>
<organism evidence="6 7">
    <name type="scientific">Chelatococcus asaccharovorans</name>
    <dbReference type="NCBI Taxonomy" id="28210"/>
    <lineage>
        <taxon>Bacteria</taxon>
        <taxon>Pseudomonadati</taxon>
        <taxon>Pseudomonadota</taxon>
        <taxon>Alphaproteobacteria</taxon>
        <taxon>Hyphomicrobiales</taxon>
        <taxon>Chelatococcaceae</taxon>
        <taxon>Chelatococcus</taxon>
    </lineage>
</organism>
<dbReference type="InterPro" id="IPR037923">
    <property type="entry name" value="HTH-like"/>
</dbReference>
<evidence type="ECO:0000313" key="6">
    <source>
        <dbReference type="EMBL" id="PXW64367.1"/>
    </source>
</evidence>
<dbReference type="AlphaFoldDB" id="A0A2V3UHT7"/>
<dbReference type="Gene3D" id="1.10.10.60">
    <property type="entry name" value="Homeodomain-like"/>
    <property type="match status" value="2"/>
</dbReference>
<dbReference type="SMART" id="SM00342">
    <property type="entry name" value="HTH_ARAC"/>
    <property type="match status" value="1"/>
</dbReference>
<dbReference type="InterPro" id="IPR018062">
    <property type="entry name" value="HTH_AraC-typ_CS"/>
</dbReference>
<evidence type="ECO:0000313" key="7">
    <source>
        <dbReference type="Proteomes" id="UP000248021"/>
    </source>
</evidence>
<keyword evidence="3" id="KW-0010">Activator</keyword>
<accession>A0A2V3UHT7</accession>
<keyword evidence="4" id="KW-0804">Transcription</keyword>
<dbReference type="PANTHER" id="PTHR46796:SF2">
    <property type="entry name" value="TRANSCRIPTIONAL REGULATORY PROTEIN"/>
    <property type="match status" value="1"/>
</dbReference>
<dbReference type="InterPro" id="IPR018060">
    <property type="entry name" value="HTH_AraC"/>
</dbReference>
<evidence type="ECO:0000256" key="3">
    <source>
        <dbReference type="ARBA" id="ARBA00023159"/>
    </source>
</evidence>
<proteinExistence type="predicted"/>